<reference evidence="1 2" key="1">
    <citation type="journal article" date="2018" name="PLoS Genet.">
        <title>Population sequencing reveals clonal diversity and ancestral inbreeding in the grapevine cultivar Chardonnay.</title>
        <authorList>
            <person name="Roach M.J."/>
            <person name="Johnson D.L."/>
            <person name="Bohlmann J."/>
            <person name="van Vuuren H.J."/>
            <person name="Jones S.J."/>
            <person name="Pretorius I.S."/>
            <person name="Schmidt S.A."/>
            <person name="Borneman A.R."/>
        </authorList>
    </citation>
    <scope>NUCLEOTIDE SEQUENCE [LARGE SCALE GENOMIC DNA]</scope>
    <source>
        <strain evidence="2">cv. Chardonnay</strain>
        <tissue evidence="1">Leaf</tissue>
    </source>
</reference>
<evidence type="ECO:0000313" key="1">
    <source>
        <dbReference type="EMBL" id="RVX22643.1"/>
    </source>
</evidence>
<organism evidence="1 2">
    <name type="scientific">Vitis vinifera</name>
    <name type="common">Grape</name>
    <dbReference type="NCBI Taxonomy" id="29760"/>
    <lineage>
        <taxon>Eukaryota</taxon>
        <taxon>Viridiplantae</taxon>
        <taxon>Streptophyta</taxon>
        <taxon>Embryophyta</taxon>
        <taxon>Tracheophyta</taxon>
        <taxon>Spermatophyta</taxon>
        <taxon>Magnoliopsida</taxon>
        <taxon>eudicotyledons</taxon>
        <taxon>Gunneridae</taxon>
        <taxon>Pentapetalae</taxon>
        <taxon>rosids</taxon>
        <taxon>Vitales</taxon>
        <taxon>Vitaceae</taxon>
        <taxon>Viteae</taxon>
        <taxon>Vitis</taxon>
    </lineage>
</organism>
<name>A0A438KN61_VITVI</name>
<evidence type="ECO:0000313" key="2">
    <source>
        <dbReference type="Proteomes" id="UP000288805"/>
    </source>
</evidence>
<accession>A0A438KN61</accession>
<dbReference type="PANTHER" id="PTHR36000:SF3">
    <property type="entry name" value="EMBRYO DEFECTIVE 1273"/>
    <property type="match status" value="1"/>
</dbReference>
<gene>
    <name evidence="1" type="ORF">CK203_012664</name>
</gene>
<proteinExistence type="predicted"/>
<sequence>MEAYKFVNLELFLYDIPFYSLVQINLLRPCQLHGCSLSHAYNRQTLHSHSIKLRTMAQFSEQNKVKMQMSILRKRLWEAAPDSLKDFPWKKAEDTVLQQLLLLGQKALKWSFITLFILSSVSDVIFCISRNKELMIPFGLFVGCMMADFLKETSRELFPNSEKTGLKQPLLGIGCFFVFVKFMSTFLTSQGQAFLLHVANGGLMQILWLWKGLLEGRDGQSGQNFFSCQETSDITEAIN</sequence>
<dbReference type="EMBL" id="QGNW01000003">
    <property type="protein sequence ID" value="RVX22643.1"/>
    <property type="molecule type" value="Genomic_DNA"/>
</dbReference>
<dbReference type="AlphaFoldDB" id="A0A438KN61"/>
<dbReference type="PANTHER" id="PTHR36000">
    <property type="entry name" value="DEFECTIVE 1273 PROTEIN, PUTATIVE-RELATED"/>
    <property type="match status" value="1"/>
</dbReference>
<dbReference type="Proteomes" id="UP000288805">
    <property type="component" value="Unassembled WGS sequence"/>
</dbReference>
<protein>
    <submittedName>
        <fullName evidence="1">Uncharacterized protein</fullName>
    </submittedName>
</protein>
<comment type="caution">
    <text evidence="1">The sequence shown here is derived from an EMBL/GenBank/DDBJ whole genome shotgun (WGS) entry which is preliminary data.</text>
</comment>